<dbReference type="InterPro" id="IPR001650">
    <property type="entry name" value="Helicase_C-like"/>
</dbReference>
<evidence type="ECO:0000313" key="6">
    <source>
        <dbReference type="Proteomes" id="UP000822476"/>
    </source>
</evidence>
<dbReference type="PROSITE" id="PS51194">
    <property type="entry name" value="HELICASE_CTER"/>
    <property type="match status" value="1"/>
</dbReference>
<dbReference type="Gene3D" id="3.40.50.300">
    <property type="entry name" value="P-loop containing nucleotide triphosphate hydrolases"/>
    <property type="match status" value="1"/>
</dbReference>
<feature type="region of interest" description="Disordered" evidence="2">
    <location>
        <begin position="972"/>
        <end position="1013"/>
    </location>
</feature>
<evidence type="ECO:0000259" key="3">
    <source>
        <dbReference type="PROSITE" id="PS51192"/>
    </source>
</evidence>
<evidence type="ECO:0000259" key="4">
    <source>
        <dbReference type="PROSITE" id="PS51194"/>
    </source>
</evidence>
<dbReference type="EMBL" id="JTDE01006210">
    <property type="protein sequence ID" value="KAF7245079.1"/>
    <property type="molecule type" value="Genomic_DNA"/>
</dbReference>
<dbReference type="InterPro" id="IPR049730">
    <property type="entry name" value="SNF2/RAD54-like_C"/>
</dbReference>
<dbReference type="InterPro" id="IPR000330">
    <property type="entry name" value="SNF2_N"/>
</dbReference>
<dbReference type="Proteomes" id="UP000822476">
    <property type="component" value="Unassembled WGS sequence"/>
</dbReference>
<reference evidence="5" key="1">
    <citation type="submission" date="2019-07" db="EMBL/GenBank/DDBJ databases">
        <title>Annotation for the trematode Paragonimus miyazaki's.</title>
        <authorList>
            <person name="Choi Y.-J."/>
        </authorList>
    </citation>
    <scope>NUCLEOTIDE SEQUENCE</scope>
    <source>
        <strain evidence="5">Japan</strain>
    </source>
</reference>
<dbReference type="SMART" id="SM00487">
    <property type="entry name" value="DEXDc"/>
    <property type="match status" value="1"/>
</dbReference>
<keyword evidence="6" id="KW-1185">Reference proteome</keyword>
<sequence length="1297" mass="145172">MVDNPEITVLLELSDYAIIVLDLIYSIEPVRPAIIYHRNFSISCCFYLTLMAGESEVENLLSEARIMFEQSEFQRSLELLNKAYAITACPKVLRKIERVKAYTFPANKENEITDDVTPPSSPVKEVARHLIDKARDAFMSGRLHDALRFLKESYECVPCEKTAAKLRKVQRAVQLSESSSKSPECAEVSLKNTCNHEVKIDDMINHARELFSAGELHDCLRLLQEIQSISPSERIQRKIDRIKSQIADDEDALQPDPQYSDMVSVADGFLMPSTLYEKLYPYQREGVRWLWHLHNNGPGGVLADDMGLGKTVQVIAFLSGLFISRPRRFSALVIMPVSVLVTWEAELKRWAPALRVVVLHDIGRVSRLRQLSKVQHQGGIVLTTYGLMASSALDFMVDINANPQFLRSVPTSNDLQRIGREFTWNYVILDEAHKIKNPSAKTTKGVLSLTAEHRILLTGTAVQNNLRELWSLYNCTHSGRLLGRLQTFSMEYEKPITRAREKDASRAERVHGQLMAQSLRRLIDPYFLRRTKAEILPSDKDGLHCIPTDPMTHRPDRMPKKTELVVWLYLRDIQERSYRDFLQLDQVKALLVGSDRRSPLMELIILKKLCDHPRLLSADQCTNLNLEMTEAQTEPYTKRILPSASQLADESGKLMFLSLLMNSFLHEKPSECRSPPRTLIFSQSLRFLDMAEKVILNLNNRPENLSQSLMHRVLRLDGRLNKVEQRLEVIRLFERDPSYTVMLLTVQVGGVGLTLTAANRVVILDPSWNPATDAQAVDRAYRIGQKSDVIVYRLLTCGTVEEKIYRRQIFKDSVIRQTTSTGRNKADADPYRYFTRQDLRELFSLNDARVSKTQQQLAALHSDDEKWSDESIRPHLVYLTGDEHKNTVFGLSFHDLMFSRVEAQEPADQETAPETTDYITSRLRAAEHAIARENADAAGLLSRDLATMQVNDNSTARYMPADGMFFVPSKTDSKRPLLNRPHLGGPPMSVLNPVPSGVGGTSEPDGIIRTKDSATVDGDLLEVNLRDMSISHLDRPSDSSHRKFCDPDGSPDSSLSASHQSDSSIDRLSGTDNESNAKDKIDSNVPPLVDDQLISSLQDMSILPKQTSPTPKALPKTPLGCVPSSSSSFPLQTCFKAGSLVAPLHRSTPATSTNPRHLQLSITPLSKPNKRASGQAALPKQTSSEPTSSVPQSDFGLDVDDDEAIHMDITAYVDDRELAQTVDMKSVHAILTKSGLLASPECNSYDTGLSGSSGAPSVAVIEDSYCSQDNEIPRGLAMSVVNESADVVEIIEDSFVE</sequence>
<dbReference type="GO" id="GO:0015616">
    <property type="term" value="F:DNA translocase activity"/>
    <property type="evidence" value="ECO:0007669"/>
    <property type="project" value="TreeGrafter"/>
</dbReference>
<accession>A0A8S9YGD5</accession>
<feature type="domain" description="Helicase ATP-binding" evidence="3">
    <location>
        <begin position="291"/>
        <end position="479"/>
    </location>
</feature>
<dbReference type="Gene3D" id="3.40.50.10810">
    <property type="entry name" value="Tandem AAA-ATPase domain"/>
    <property type="match status" value="1"/>
</dbReference>
<dbReference type="GO" id="GO:0005524">
    <property type="term" value="F:ATP binding"/>
    <property type="evidence" value="ECO:0007669"/>
    <property type="project" value="InterPro"/>
</dbReference>
<comment type="caution">
    <text evidence="5">The sequence shown here is derived from an EMBL/GenBank/DDBJ whole genome shotgun (WGS) entry which is preliminary data.</text>
</comment>
<keyword evidence="1" id="KW-0378">Hydrolase</keyword>
<evidence type="ECO:0000313" key="5">
    <source>
        <dbReference type="EMBL" id="KAF7245079.1"/>
    </source>
</evidence>
<name>A0A8S9YGD5_9TREM</name>
<feature type="compositionally biased region" description="Low complexity" evidence="2">
    <location>
        <begin position="1050"/>
        <end position="1063"/>
    </location>
</feature>
<feature type="region of interest" description="Disordered" evidence="2">
    <location>
        <begin position="1162"/>
        <end position="1198"/>
    </location>
</feature>
<dbReference type="SMART" id="SM00490">
    <property type="entry name" value="HELICc"/>
    <property type="match status" value="1"/>
</dbReference>
<feature type="domain" description="Helicase C-terminal" evidence="4">
    <location>
        <begin position="664"/>
        <end position="831"/>
    </location>
</feature>
<protein>
    <recommendedName>
        <fullName evidence="7">DNA excision repair protein ERCC-6-like</fullName>
    </recommendedName>
</protein>
<evidence type="ECO:0000256" key="1">
    <source>
        <dbReference type="ARBA" id="ARBA00022801"/>
    </source>
</evidence>
<dbReference type="InterPro" id="IPR027417">
    <property type="entry name" value="P-loop_NTPase"/>
</dbReference>
<dbReference type="PROSITE" id="PS51192">
    <property type="entry name" value="HELICASE_ATP_BIND_1"/>
    <property type="match status" value="1"/>
</dbReference>
<dbReference type="CDD" id="cd18793">
    <property type="entry name" value="SF2_C_SNF"/>
    <property type="match status" value="1"/>
</dbReference>
<dbReference type="GO" id="GO:0016787">
    <property type="term" value="F:hydrolase activity"/>
    <property type="evidence" value="ECO:0007669"/>
    <property type="project" value="UniProtKB-KW"/>
</dbReference>
<proteinExistence type="predicted"/>
<dbReference type="PANTHER" id="PTHR45629">
    <property type="entry name" value="SNF2/RAD54 FAMILY MEMBER"/>
    <property type="match status" value="1"/>
</dbReference>
<feature type="compositionally biased region" description="Basic and acidic residues" evidence="2">
    <location>
        <begin position="1032"/>
        <end position="1046"/>
    </location>
</feature>
<dbReference type="SUPFAM" id="SSF52540">
    <property type="entry name" value="P-loop containing nucleoside triphosphate hydrolases"/>
    <property type="match status" value="2"/>
</dbReference>
<dbReference type="OrthoDB" id="413460at2759"/>
<dbReference type="Pfam" id="PF00176">
    <property type="entry name" value="SNF2-rel_dom"/>
    <property type="match status" value="1"/>
</dbReference>
<feature type="compositionally biased region" description="Polar residues" evidence="2">
    <location>
        <begin position="1180"/>
        <end position="1192"/>
    </location>
</feature>
<dbReference type="InterPro" id="IPR014001">
    <property type="entry name" value="Helicase_ATP-bd"/>
</dbReference>
<dbReference type="Pfam" id="PF00271">
    <property type="entry name" value="Helicase_C"/>
    <property type="match status" value="1"/>
</dbReference>
<feature type="region of interest" description="Disordered" evidence="2">
    <location>
        <begin position="1032"/>
        <end position="1087"/>
    </location>
</feature>
<organism evidence="5 6">
    <name type="scientific">Paragonimus skrjabini miyazakii</name>
    <dbReference type="NCBI Taxonomy" id="59628"/>
    <lineage>
        <taxon>Eukaryota</taxon>
        <taxon>Metazoa</taxon>
        <taxon>Spiralia</taxon>
        <taxon>Lophotrochozoa</taxon>
        <taxon>Platyhelminthes</taxon>
        <taxon>Trematoda</taxon>
        <taxon>Digenea</taxon>
        <taxon>Plagiorchiida</taxon>
        <taxon>Troglotremata</taxon>
        <taxon>Troglotrematidae</taxon>
        <taxon>Paragonimus</taxon>
    </lineage>
</organism>
<dbReference type="InterPro" id="IPR038718">
    <property type="entry name" value="SNF2-like_sf"/>
</dbReference>
<evidence type="ECO:0008006" key="7">
    <source>
        <dbReference type="Google" id="ProtNLM"/>
    </source>
</evidence>
<evidence type="ECO:0000256" key="2">
    <source>
        <dbReference type="SAM" id="MobiDB-lite"/>
    </source>
</evidence>
<dbReference type="PANTHER" id="PTHR45629:SF7">
    <property type="entry name" value="DNA EXCISION REPAIR PROTEIN ERCC-6-RELATED"/>
    <property type="match status" value="1"/>
</dbReference>
<gene>
    <name evidence="5" type="ORF">EG68_10435</name>
</gene>
<dbReference type="InterPro" id="IPR050496">
    <property type="entry name" value="SNF2_RAD54_helicase_repair"/>
</dbReference>